<dbReference type="SUPFAM" id="SSF50104">
    <property type="entry name" value="Translation proteins SH3-like domain"/>
    <property type="match status" value="1"/>
</dbReference>
<dbReference type="Pfam" id="PF01777">
    <property type="entry name" value="Ribosomal_L27e"/>
    <property type="match status" value="1"/>
</dbReference>
<dbReference type="InterPro" id="IPR018262">
    <property type="entry name" value="Ribosomal_eL27_CS"/>
</dbReference>
<evidence type="ECO:0000256" key="4">
    <source>
        <dbReference type="RuleBase" id="RU000575"/>
    </source>
</evidence>
<comment type="similarity">
    <text evidence="1 4">Belongs to the eukaryotic ribosomal protein eL27 family.</text>
</comment>
<evidence type="ECO:0000256" key="2">
    <source>
        <dbReference type="ARBA" id="ARBA00022980"/>
    </source>
</evidence>
<reference evidence="5" key="3">
    <citation type="submission" date="2018-08" db="EMBL/GenBank/DDBJ databases">
        <title>Leveraging single-cell genomics to expand the Fungal Tree of Life.</title>
        <authorList>
            <consortium name="DOE Joint Genome Institute"/>
            <person name="Ahrendt S.R."/>
            <person name="Quandt C.A."/>
            <person name="Ciobanu D."/>
            <person name="Clum A."/>
            <person name="Salamov A."/>
            <person name="Andreopoulos B."/>
            <person name="Cheng J.-F."/>
            <person name="Woyke T."/>
            <person name="Pelin A."/>
            <person name="Henrissat B."/>
            <person name="Reynolds N."/>
            <person name="Benny G.L."/>
            <person name="Smith M.E."/>
            <person name="James T.Y."/>
            <person name="Grigoriev I.V."/>
        </authorList>
    </citation>
    <scope>NUCLEOTIDE SEQUENCE</scope>
    <source>
        <strain evidence="5">ATCC 52028</strain>
    </source>
</reference>
<proteinExistence type="inferred from homology"/>
<dbReference type="InterPro" id="IPR038655">
    <property type="entry name" value="Ribosomal_eL27_sf"/>
</dbReference>
<keyword evidence="3 4" id="KW-0687">Ribonucleoprotein</keyword>
<evidence type="ECO:0000313" key="5">
    <source>
        <dbReference type="EMBL" id="RKO96415.1"/>
    </source>
</evidence>
<dbReference type="GO" id="GO:0006412">
    <property type="term" value="P:translation"/>
    <property type="evidence" value="ECO:0007669"/>
    <property type="project" value="InterPro"/>
</dbReference>
<organism evidence="6 8">
    <name type="scientific">Caulochytrium protostelioides</name>
    <dbReference type="NCBI Taxonomy" id="1555241"/>
    <lineage>
        <taxon>Eukaryota</taxon>
        <taxon>Fungi</taxon>
        <taxon>Fungi incertae sedis</taxon>
        <taxon>Chytridiomycota</taxon>
        <taxon>Chytridiomycota incertae sedis</taxon>
        <taxon>Chytridiomycetes</taxon>
        <taxon>Caulochytriales</taxon>
        <taxon>Caulochytriaceae</taxon>
        <taxon>Caulochytrium</taxon>
    </lineage>
</organism>
<dbReference type="InterPro" id="IPR001141">
    <property type="entry name" value="Ribosomal_eL27"/>
</dbReference>
<dbReference type="EMBL" id="ML009976">
    <property type="protein sequence ID" value="RKO96415.1"/>
    <property type="molecule type" value="Genomic_DNA"/>
</dbReference>
<gene>
    <name evidence="5" type="ORF">CAUPRSCDRAFT_8174</name>
    <name evidence="6" type="ORF">CXG81DRAFT_14817</name>
</gene>
<dbReference type="PROSITE" id="PS01107">
    <property type="entry name" value="RIBOSOMAL_L27E"/>
    <property type="match status" value="1"/>
</dbReference>
<dbReference type="AlphaFoldDB" id="A0A4P9X1Z4"/>
<dbReference type="Proteomes" id="UP000274922">
    <property type="component" value="Unassembled WGS sequence"/>
</dbReference>
<dbReference type="CDD" id="cd06090">
    <property type="entry name" value="KOW_RPL27"/>
    <property type="match status" value="1"/>
</dbReference>
<reference evidence="7 8" key="1">
    <citation type="journal article" date="2018" name="Nat. Microbiol.">
        <title>Leveraging single-cell genomics to expand the fungal tree of life.</title>
        <authorList>
            <person name="Ahrendt S.R."/>
            <person name="Quandt C.A."/>
            <person name="Ciobanu D."/>
            <person name="Clum A."/>
            <person name="Salamov A."/>
            <person name="Andreopoulos B."/>
            <person name="Cheng J.F."/>
            <person name="Woyke T."/>
            <person name="Pelin A."/>
            <person name="Henrissat B."/>
            <person name="Reynolds N.K."/>
            <person name="Benny G.L."/>
            <person name="Smith M.E."/>
            <person name="James T.Y."/>
            <person name="Grigoriev I.V."/>
        </authorList>
    </citation>
    <scope>NUCLEOTIDE SEQUENCE [LARGE SCALE GENOMIC DNA]</scope>
    <source>
        <strain evidence="7 8">ATCC 52028</strain>
    </source>
</reference>
<dbReference type="InterPro" id="IPR008991">
    <property type="entry name" value="Translation_prot_SH3-like_sf"/>
</dbReference>
<dbReference type="InterPro" id="IPR041991">
    <property type="entry name" value="Ribosomal_eL27_KOW"/>
</dbReference>
<dbReference type="Proteomes" id="UP000268535">
    <property type="component" value="Unassembled WGS sequence"/>
</dbReference>
<accession>A0A4P9X1Z4</accession>
<dbReference type="FunFam" id="2.30.30.770:FF:000001">
    <property type="entry name" value="60S ribosomal protein L27"/>
    <property type="match status" value="1"/>
</dbReference>
<dbReference type="PANTHER" id="PTHR10497">
    <property type="entry name" value="60S RIBOSOMAL PROTEIN L27"/>
    <property type="match status" value="1"/>
</dbReference>
<evidence type="ECO:0000313" key="8">
    <source>
        <dbReference type="Proteomes" id="UP000274922"/>
    </source>
</evidence>
<keyword evidence="2 4" id="KW-0689">Ribosomal protein</keyword>
<evidence type="ECO:0000256" key="3">
    <source>
        <dbReference type="ARBA" id="ARBA00023274"/>
    </source>
</evidence>
<keyword evidence="8" id="KW-1185">Reference proteome</keyword>
<dbReference type="EMBL" id="ML014308">
    <property type="protein sequence ID" value="RKO99215.1"/>
    <property type="molecule type" value="Genomic_DNA"/>
</dbReference>
<dbReference type="GO" id="GO:0003735">
    <property type="term" value="F:structural constituent of ribosome"/>
    <property type="evidence" value="ECO:0007669"/>
    <property type="project" value="InterPro"/>
</dbReference>
<evidence type="ECO:0000313" key="7">
    <source>
        <dbReference type="Proteomes" id="UP000268535"/>
    </source>
</evidence>
<name>A0A4P9X1Z4_9FUNG</name>
<evidence type="ECO:0000313" key="6">
    <source>
        <dbReference type="EMBL" id="RKO99215.1"/>
    </source>
</evidence>
<dbReference type="STRING" id="1555241.A0A4P9X1Z4"/>
<dbReference type="OrthoDB" id="2365484at2759"/>
<reference evidence="6" key="2">
    <citation type="submission" date="2018-04" db="EMBL/GenBank/DDBJ databases">
        <title>Leveraging single-cell genomics to expand the Fungal Tree of Life.</title>
        <authorList>
            <consortium name="DOE Joint Genome Institute"/>
            <person name="Ahrendt S.R."/>
            <person name="Quandt C.A."/>
            <person name="Ciobanu D."/>
            <person name="Clum A."/>
            <person name="Salamov A."/>
            <person name="Andreopoulos B."/>
            <person name="Cheng J.-F."/>
            <person name="Woyke T."/>
            <person name="Pelin A."/>
            <person name="Henrissat B."/>
            <person name="Benny G.L."/>
            <person name="Smith M.E."/>
            <person name="James T.Y."/>
            <person name="Grigoriev I.V."/>
        </authorList>
    </citation>
    <scope>NUCLEOTIDE SEQUENCE</scope>
    <source>
        <strain evidence="6">ATCC 52028</strain>
    </source>
</reference>
<dbReference type="GO" id="GO:1990904">
    <property type="term" value="C:ribonucleoprotein complex"/>
    <property type="evidence" value="ECO:0007669"/>
    <property type="project" value="UniProtKB-KW"/>
</dbReference>
<dbReference type="Gene3D" id="2.30.30.770">
    <property type="match status" value="1"/>
</dbReference>
<sequence>MPKFLRSGKVVLLLQGRHAGKKAVIVKTADEGNAARPYPHCIVVGMKRYPKTVVRAHTTKQQKDRAARLAVFVKAVNYNHIMPTRYGIDVDFKSTVTPEVVEDPSKRKQAKKAAAKMLKQHYLAGKNKWFFQKLRF</sequence>
<evidence type="ECO:0000256" key="1">
    <source>
        <dbReference type="ARBA" id="ARBA00009124"/>
    </source>
</evidence>
<protein>
    <recommendedName>
        <fullName evidence="4">60S ribosomal protein L27</fullName>
    </recommendedName>
</protein>
<dbReference type="GO" id="GO:0005840">
    <property type="term" value="C:ribosome"/>
    <property type="evidence" value="ECO:0007669"/>
    <property type="project" value="UniProtKB-KW"/>
</dbReference>